<proteinExistence type="inferred from homology"/>
<keyword evidence="4" id="KW-0560">Oxidoreductase</keyword>
<evidence type="ECO:0000256" key="3">
    <source>
        <dbReference type="ARBA" id="ARBA00022643"/>
    </source>
</evidence>
<dbReference type="InterPro" id="IPR029039">
    <property type="entry name" value="Flavoprotein-like_sf"/>
</dbReference>
<evidence type="ECO:0000256" key="4">
    <source>
        <dbReference type="ARBA" id="ARBA00023002"/>
    </source>
</evidence>
<dbReference type="Pfam" id="PF03358">
    <property type="entry name" value="FMN_red"/>
    <property type="match status" value="1"/>
</dbReference>
<dbReference type="EMBL" id="BSFN01000018">
    <property type="protein sequence ID" value="GLK91247.1"/>
    <property type="molecule type" value="Genomic_DNA"/>
</dbReference>
<evidence type="ECO:0000313" key="7">
    <source>
        <dbReference type="Proteomes" id="UP001143328"/>
    </source>
</evidence>
<dbReference type="InterPro" id="IPR005025">
    <property type="entry name" value="FMN_Rdtase-like_dom"/>
</dbReference>
<keyword evidence="7" id="KW-1185">Reference proteome</keyword>
<evidence type="ECO:0000256" key="1">
    <source>
        <dbReference type="ARBA" id="ARBA00005990"/>
    </source>
</evidence>
<organism evidence="6 7">
    <name type="scientific">Pseudomonas turukhanskensis</name>
    <dbReference type="NCBI Taxonomy" id="1806536"/>
    <lineage>
        <taxon>Bacteria</taxon>
        <taxon>Pseudomonadati</taxon>
        <taxon>Pseudomonadota</taxon>
        <taxon>Gammaproteobacteria</taxon>
        <taxon>Pseudomonadales</taxon>
        <taxon>Pseudomonadaceae</taxon>
        <taxon>Pseudomonas</taxon>
    </lineage>
</organism>
<evidence type="ECO:0000256" key="2">
    <source>
        <dbReference type="ARBA" id="ARBA00022630"/>
    </source>
</evidence>
<protein>
    <recommendedName>
        <fullName evidence="5">NADPH-dependent FMN reductase-like domain-containing protein</fullName>
    </recommendedName>
</protein>
<evidence type="ECO:0000259" key="5">
    <source>
        <dbReference type="Pfam" id="PF03358"/>
    </source>
</evidence>
<accession>A0A9W6K9J6</accession>
<reference evidence="6" key="1">
    <citation type="journal article" date="2014" name="Int. J. Syst. Evol. Microbiol.">
        <title>Complete genome sequence of Corynebacterium casei LMG S-19264T (=DSM 44701T), isolated from a smear-ripened cheese.</title>
        <authorList>
            <consortium name="US DOE Joint Genome Institute (JGI-PGF)"/>
            <person name="Walter F."/>
            <person name="Albersmeier A."/>
            <person name="Kalinowski J."/>
            <person name="Ruckert C."/>
        </authorList>
    </citation>
    <scope>NUCLEOTIDE SEQUENCE</scope>
    <source>
        <strain evidence="6">VKM B-2935</strain>
    </source>
</reference>
<gene>
    <name evidence="6" type="ORF">GCM10017655_43110</name>
</gene>
<sequence>MLLYDFVDIGIEFGMATSLDELSVNARSIFDQVSQADALIVGSPVYKGAYSGHFKHFFDLLSPECLIHKPVCLVANGGGSKHALVVEHSLRPLFGFFSAATTPTAVYACEADFLNGEPVDEALISRIDRAVYELRTVCDLTAVSKMVV</sequence>
<dbReference type="PANTHER" id="PTHR43408">
    <property type="entry name" value="FMN REDUCTASE (NADPH)"/>
    <property type="match status" value="1"/>
</dbReference>
<reference evidence="6" key="2">
    <citation type="submission" date="2023-01" db="EMBL/GenBank/DDBJ databases">
        <authorList>
            <person name="Sun Q."/>
            <person name="Evtushenko L."/>
        </authorList>
    </citation>
    <scope>NUCLEOTIDE SEQUENCE</scope>
    <source>
        <strain evidence="6">VKM B-2935</strain>
    </source>
</reference>
<comment type="similarity">
    <text evidence="1">Belongs to the SsuE family.</text>
</comment>
<dbReference type="Gene3D" id="3.40.50.360">
    <property type="match status" value="1"/>
</dbReference>
<dbReference type="InterPro" id="IPR051814">
    <property type="entry name" value="NAD(P)H-dep_FMN_reductase"/>
</dbReference>
<keyword evidence="3" id="KW-0288">FMN</keyword>
<evidence type="ECO:0000313" key="6">
    <source>
        <dbReference type="EMBL" id="GLK91247.1"/>
    </source>
</evidence>
<dbReference type="GO" id="GO:0016655">
    <property type="term" value="F:oxidoreductase activity, acting on NAD(P)H, quinone or similar compound as acceptor"/>
    <property type="evidence" value="ECO:0007669"/>
    <property type="project" value="UniProtKB-ARBA"/>
</dbReference>
<dbReference type="AlphaFoldDB" id="A0A9W6K9J6"/>
<comment type="caution">
    <text evidence="6">The sequence shown here is derived from an EMBL/GenBank/DDBJ whole genome shotgun (WGS) entry which is preliminary data.</text>
</comment>
<dbReference type="SUPFAM" id="SSF52218">
    <property type="entry name" value="Flavoproteins"/>
    <property type="match status" value="1"/>
</dbReference>
<dbReference type="Proteomes" id="UP001143328">
    <property type="component" value="Unassembled WGS sequence"/>
</dbReference>
<keyword evidence="2" id="KW-0285">Flavoprotein</keyword>
<name>A0A9W6K9J6_9PSED</name>
<feature type="domain" description="NADPH-dependent FMN reductase-like" evidence="5">
    <location>
        <begin position="23"/>
        <end position="108"/>
    </location>
</feature>
<dbReference type="PANTHER" id="PTHR43408:SF2">
    <property type="entry name" value="FMN REDUCTASE (NADPH)"/>
    <property type="match status" value="1"/>
</dbReference>